<sequence>MSFKKVSFKWPLEEPSDEAAFSGLAFPPGIIAGRRSNSLSPKKIIRLPEEKKRLSENFSNISSDKNNIQDINYFPNAYCDDEISQLFEKSEKSEKSEEKEVPKVSKTLPITYRYRIKQYEPSSKNDDSISLSAPKSSISEVLKPHKIERKIPRPLNNPVIIRPRTLKNKRIDFEKLKSPDIDISTGIESIPFFDENVVSFLF</sequence>
<dbReference type="WBParaSite" id="PS1159_v2.g21559.t1">
    <property type="protein sequence ID" value="PS1159_v2.g21559.t1"/>
    <property type="gene ID" value="PS1159_v2.g21559"/>
</dbReference>
<reference evidence="2" key="1">
    <citation type="submission" date="2022-11" db="UniProtKB">
        <authorList>
            <consortium name="WormBaseParasite"/>
        </authorList>
    </citation>
    <scope>IDENTIFICATION</scope>
</reference>
<evidence type="ECO:0000313" key="1">
    <source>
        <dbReference type="Proteomes" id="UP000887580"/>
    </source>
</evidence>
<protein>
    <submittedName>
        <fullName evidence="2">Uncharacterized protein</fullName>
    </submittedName>
</protein>
<dbReference type="Proteomes" id="UP000887580">
    <property type="component" value="Unplaced"/>
</dbReference>
<organism evidence="1 2">
    <name type="scientific">Panagrolaimus sp. PS1159</name>
    <dbReference type="NCBI Taxonomy" id="55785"/>
    <lineage>
        <taxon>Eukaryota</taxon>
        <taxon>Metazoa</taxon>
        <taxon>Ecdysozoa</taxon>
        <taxon>Nematoda</taxon>
        <taxon>Chromadorea</taxon>
        <taxon>Rhabditida</taxon>
        <taxon>Tylenchina</taxon>
        <taxon>Panagrolaimomorpha</taxon>
        <taxon>Panagrolaimoidea</taxon>
        <taxon>Panagrolaimidae</taxon>
        <taxon>Panagrolaimus</taxon>
    </lineage>
</organism>
<name>A0AC35FWC3_9BILA</name>
<accession>A0AC35FWC3</accession>
<proteinExistence type="predicted"/>
<evidence type="ECO:0000313" key="2">
    <source>
        <dbReference type="WBParaSite" id="PS1159_v2.g21559.t1"/>
    </source>
</evidence>